<dbReference type="Proteomes" id="UP001519310">
    <property type="component" value="Unassembled WGS sequence"/>
</dbReference>
<feature type="region of interest" description="Disordered" evidence="1">
    <location>
        <begin position="1"/>
        <end position="26"/>
    </location>
</feature>
<proteinExistence type="predicted"/>
<feature type="transmembrane region" description="Helical" evidence="2">
    <location>
        <begin position="129"/>
        <end position="150"/>
    </location>
</feature>
<feature type="transmembrane region" description="Helical" evidence="2">
    <location>
        <begin position="63"/>
        <end position="80"/>
    </location>
</feature>
<evidence type="ECO:0000256" key="2">
    <source>
        <dbReference type="SAM" id="Phobius"/>
    </source>
</evidence>
<protein>
    <submittedName>
        <fullName evidence="3">Uncharacterized protein</fullName>
    </submittedName>
</protein>
<feature type="transmembrane region" description="Helical" evidence="2">
    <location>
        <begin position="32"/>
        <end position="51"/>
    </location>
</feature>
<feature type="transmembrane region" description="Helical" evidence="2">
    <location>
        <begin position="101"/>
        <end position="123"/>
    </location>
</feature>
<dbReference type="EMBL" id="JAGGLQ010000003">
    <property type="protein sequence ID" value="MBP2036422.1"/>
    <property type="molecule type" value="Genomic_DNA"/>
</dbReference>
<organism evidence="3 4">
    <name type="scientific">Streptomyces avidinii</name>
    <dbReference type="NCBI Taxonomy" id="1895"/>
    <lineage>
        <taxon>Bacteria</taxon>
        <taxon>Bacillati</taxon>
        <taxon>Actinomycetota</taxon>
        <taxon>Actinomycetes</taxon>
        <taxon>Kitasatosporales</taxon>
        <taxon>Streptomycetaceae</taxon>
        <taxon>Streptomyces</taxon>
    </lineage>
</organism>
<keyword evidence="2" id="KW-1133">Transmembrane helix</keyword>
<evidence type="ECO:0000313" key="4">
    <source>
        <dbReference type="Proteomes" id="UP001519310"/>
    </source>
</evidence>
<gene>
    <name evidence="3" type="ORF">J2Z77_002213</name>
</gene>
<accession>A0ABS4L2B1</accession>
<feature type="transmembrane region" description="Helical" evidence="2">
    <location>
        <begin position="162"/>
        <end position="183"/>
    </location>
</feature>
<keyword evidence="2" id="KW-0472">Membrane</keyword>
<comment type="caution">
    <text evidence="3">The sequence shown here is derived from an EMBL/GenBank/DDBJ whole genome shotgun (WGS) entry which is preliminary data.</text>
</comment>
<name>A0ABS4L2B1_STRAV</name>
<keyword evidence="4" id="KW-1185">Reference proteome</keyword>
<evidence type="ECO:0000256" key="1">
    <source>
        <dbReference type="SAM" id="MobiDB-lite"/>
    </source>
</evidence>
<dbReference type="RefSeq" id="WP_229920048.1">
    <property type="nucleotide sequence ID" value="NZ_BMVL01000001.1"/>
</dbReference>
<keyword evidence="2" id="KW-0812">Transmembrane</keyword>
<reference evidence="3 4" key="1">
    <citation type="submission" date="2021-03" db="EMBL/GenBank/DDBJ databases">
        <title>Genomic Encyclopedia of Type Strains, Phase IV (KMG-IV): sequencing the most valuable type-strain genomes for metagenomic binning, comparative biology and taxonomic classification.</title>
        <authorList>
            <person name="Goeker M."/>
        </authorList>
    </citation>
    <scope>NUCLEOTIDE SEQUENCE [LARGE SCALE GENOMIC DNA]</scope>
    <source>
        <strain evidence="3 4">DSM 40526</strain>
    </source>
</reference>
<evidence type="ECO:0000313" key="3">
    <source>
        <dbReference type="EMBL" id="MBP2036422.1"/>
    </source>
</evidence>
<sequence>MNEQQPQPEPHPQDQPAQPARSVRPGRRGADWMFGGVYGTVLASALLAALGQEGEAFTPFYDASWVFVTGATAGLAHGYSHHMAAQRQESAGHRWRMLALALWNEWPLIVATLPTVLLLLGAGLFHWDAYAVTAVGLGLNTALLFGWGSLVALRVGYRIGSALLIGMADATIGLAIIVANAVIK</sequence>